<name>A0A3M0K2M4_HIRRU</name>
<keyword evidence="3" id="KW-1185">Reference proteome</keyword>
<proteinExistence type="predicted"/>
<evidence type="ECO:0000256" key="1">
    <source>
        <dbReference type="SAM" id="MobiDB-lite"/>
    </source>
</evidence>
<reference evidence="2 3" key="1">
    <citation type="submission" date="2018-07" db="EMBL/GenBank/DDBJ databases">
        <title>A high quality draft genome assembly of the barn swallow (H. rustica rustica).</title>
        <authorList>
            <person name="Formenti G."/>
            <person name="Chiara M."/>
            <person name="Poveda L."/>
            <person name="Francoijs K.-J."/>
            <person name="Bonisoli-Alquati A."/>
            <person name="Canova L."/>
            <person name="Gianfranceschi L."/>
            <person name="Horner D.S."/>
            <person name="Saino N."/>
        </authorList>
    </citation>
    <scope>NUCLEOTIDE SEQUENCE [LARGE SCALE GENOMIC DNA]</scope>
    <source>
        <strain evidence="2">Chelidonia</strain>
        <tissue evidence="2">Blood</tissue>
    </source>
</reference>
<protein>
    <submittedName>
        <fullName evidence="2">Uncharacterized protein</fullName>
    </submittedName>
</protein>
<comment type="caution">
    <text evidence="2">The sequence shown here is derived from an EMBL/GenBank/DDBJ whole genome shotgun (WGS) entry which is preliminary data.</text>
</comment>
<dbReference type="AlphaFoldDB" id="A0A3M0K2M4"/>
<dbReference type="Proteomes" id="UP000269221">
    <property type="component" value="Unassembled WGS sequence"/>
</dbReference>
<sequence>MTNMEWDGKDEISPGGHWRILIMELCGSGSGGRKDEMDSTASHSDQGGRAVADVEAEVHFVRSDADMLGFSMLSVLAGSDELQDLGSQGSEGDGHRLFQILTDPKHPG</sequence>
<accession>A0A3M0K2M4</accession>
<evidence type="ECO:0000313" key="3">
    <source>
        <dbReference type="Proteomes" id="UP000269221"/>
    </source>
</evidence>
<organism evidence="2 3">
    <name type="scientific">Hirundo rustica rustica</name>
    <dbReference type="NCBI Taxonomy" id="333673"/>
    <lineage>
        <taxon>Eukaryota</taxon>
        <taxon>Metazoa</taxon>
        <taxon>Chordata</taxon>
        <taxon>Craniata</taxon>
        <taxon>Vertebrata</taxon>
        <taxon>Euteleostomi</taxon>
        <taxon>Archelosauria</taxon>
        <taxon>Archosauria</taxon>
        <taxon>Dinosauria</taxon>
        <taxon>Saurischia</taxon>
        <taxon>Theropoda</taxon>
        <taxon>Coelurosauria</taxon>
        <taxon>Aves</taxon>
        <taxon>Neognathae</taxon>
        <taxon>Neoaves</taxon>
        <taxon>Telluraves</taxon>
        <taxon>Australaves</taxon>
        <taxon>Passeriformes</taxon>
        <taxon>Sylvioidea</taxon>
        <taxon>Hirundinidae</taxon>
        <taxon>Hirundo</taxon>
    </lineage>
</organism>
<dbReference type="EMBL" id="QRBI01000120">
    <property type="protein sequence ID" value="RMC07539.1"/>
    <property type="molecule type" value="Genomic_DNA"/>
</dbReference>
<gene>
    <name evidence="2" type="ORF">DUI87_17013</name>
</gene>
<evidence type="ECO:0000313" key="2">
    <source>
        <dbReference type="EMBL" id="RMC07539.1"/>
    </source>
</evidence>
<feature type="region of interest" description="Disordered" evidence="1">
    <location>
        <begin position="29"/>
        <end position="50"/>
    </location>
</feature>